<dbReference type="AlphaFoldDB" id="A0A0F9BRI4"/>
<sequence length="100" mass="10928">VHRVPALGTFHCHQENASRIPTACKGWVIVHRASTAVRVAMIYGHIDPDDVPHEHDDRYYATGTEACEAGLAGVVEPSDVAKAVIDKLIRRGVGRESEDE</sequence>
<organism evidence="1">
    <name type="scientific">marine sediment metagenome</name>
    <dbReference type="NCBI Taxonomy" id="412755"/>
    <lineage>
        <taxon>unclassified sequences</taxon>
        <taxon>metagenomes</taxon>
        <taxon>ecological metagenomes</taxon>
    </lineage>
</organism>
<accession>A0A0F9BRI4</accession>
<dbReference type="EMBL" id="LAZR01047919">
    <property type="protein sequence ID" value="KKK93099.1"/>
    <property type="molecule type" value="Genomic_DNA"/>
</dbReference>
<protein>
    <submittedName>
        <fullName evidence="1">Uncharacterized protein</fullName>
    </submittedName>
</protein>
<comment type="caution">
    <text evidence="1">The sequence shown here is derived from an EMBL/GenBank/DDBJ whole genome shotgun (WGS) entry which is preliminary data.</text>
</comment>
<proteinExistence type="predicted"/>
<gene>
    <name evidence="1" type="ORF">LCGC14_2696290</name>
</gene>
<name>A0A0F9BRI4_9ZZZZ</name>
<dbReference type="InterPro" id="IPR046250">
    <property type="entry name" value="DUF6283"/>
</dbReference>
<evidence type="ECO:0000313" key="1">
    <source>
        <dbReference type="EMBL" id="KKK93099.1"/>
    </source>
</evidence>
<reference evidence="1" key="1">
    <citation type="journal article" date="2015" name="Nature">
        <title>Complex archaea that bridge the gap between prokaryotes and eukaryotes.</title>
        <authorList>
            <person name="Spang A."/>
            <person name="Saw J.H."/>
            <person name="Jorgensen S.L."/>
            <person name="Zaremba-Niedzwiedzka K."/>
            <person name="Martijn J."/>
            <person name="Lind A.E."/>
            <person name="van Eijk R."/>
            <person name="Schleper C."/>
            <person name="Guy L."/>
            <person name="Ettema T.J."/>
        </authorList>
    </citation>
    <scope>NUCLEOTIDE SEQUENCE</scope>
</reference>
<dbReference type="Pfam" id="PF19800">
    <property type="entry name" value="DUF6283"/>
    <property type="match status" value="1"/>
</dbReference>
<feature type="non-terminal residue" evidence="1">
    <location>
        <position position="1"/>
    </location>
</feature>